<keyword evidence="2" id="KW-1185">Reference proteome</keyword>
<protein>
    <recommendedName>
        <fullName evidence="3">DUF3833 domain-containing protein</fullName>
    </recommendedName>
</protein>
<evidence type="ECO:0000313" key="2">
    <source>
        <dbReference type="Proteomes" id="UP000830055"/>
    </source>
</evidence>
<sequence>MSVEDYRDRTPHFDLFDYFNGQTRGWGMVQDRAGRLKRQFVVDILVRLDESDNLVLEEDFVWNDGEKSRRVWTITRGDDGRLSGTAADVVGAASGASGGNALNWRYNLALQVDGSTWVITFDDWMFLQPDDVLLNRAEMSKFGFRVGDVTIAFQKQSVSGRKSL</sequence>
<dbReference type="Pfam" id="PF12915">
    <property type="entry name" value="DUF3833"/>
    <property type="match status" value="1"/>
</dbReference>
<dbReference type="Proteomes" id="UP000830055">
    <property type="component" value="Chromosome"/>
</dbReference>
<name>A0ABM7WBM0_9BACT</name>
<dbReference type="InterPro" id="IPR024409">
    <property type="entry name" value="DUF3833"/>
</dbReference>
<organism evidence="1 2">
    <name type="scientific">Desulfofustis limnaeus</name>
    <dbReference type="NCBI Taxonomy" id="2740163"/>
    <lineage>
        <taxon>Bacteria</taxon>
        <taxon>Pseudomonadati</taxon>
        <taxon>Thermodesulfobacteriota</taxon>
        <taxon>Desulfobulbia</taxon>
        <taxon>Desulfobulbales</taxon>
        <taxon>Desulfocapsaceae</taxon>
        <taxon>Desulfofustis</taxon>
    </lineage>
</organism>
<proteinExistence type="predicted"/>
<evidence type="ECO:0008006" key="3">
    <source>
        <dbReference type="Google" id="ProtNLM"/>
    </source>
</evidence>
<reference evidence="1 2" key="1">
    <citation type="submission" date="2022-01" db="EMBL/GenBank/DDBJ databases">
        <title>Desulfofustis limnae sp. nov., a novel mesophilic sulfate-reducing bacterium isolated from marsh soil.</title>
        <authorList>
            <person name="Watanabe M."/>
            <person name="Takahashi A."/>
            <person name="Kojima H."/>
            <person name="Fukui M."/>
        </authorList>
    </citation>
    <scope>NUCLEOTIDE SEQUENCE [LARGE SCALE GENOMIC DNA]</scope>
    <source>
        <strain evidence="1 2">PPLL</strain>
    </source>
</reference>
<evidence type="ECO:0000313" key="1">
    <source>
        <dbReference type="EMBL" id="BDD88393.1"/>
    </source>
</evidence>
<accession>A0ABM7WBM0</accession>
<dbReference type="EMBL" id="AP025516">
    <property type="protein sequence ID" value="BDD88393.1"/>
    <property type="molecule type" value="Genomic_DNA"/>
</dbReference>
<gene>
    <name evidence="1" type="ORF">DPPLL_27580</name>
</gene>